<feature type="compositionally biased region" description="Low complexity" evidence="8">
    <location>
        <begin position="241"/>
        <end position="252"/>
    </location>
</feature>
<dbReference type="Pfam" id="PF23085">
    <property type="entry name" value="RRM_PARP14_3"/>
    <property type="match status" value="2"/>
</dbReference>
<dbReference type="InterPro" id="IPR012317">
    <property type="entry name" value="Poly(ADP-ribose)pol_cat_dom"/>
</dbReference>
<keyword evidence="12" id="KW-1185">Reference proteome</keyword>
<dbReference type="OMA" id="DHWLQGS"/>
<feature type="region of interest" description="Disordered" evidence="8">
    <location>
        <begin position="684"/>
        <end position="705"/>
    </location>
</feature>
<evidence type="ECO:0000256" key="5">
    <source>
        <dbReference type="ARBA" id="ARBA00023242"/>
    </source>
</evidence>
<evidence type="ECO:0000256" key="7">
    <source>
        <dbReference type="RuleBase" id="RU362114"/>
    </source>
</evidence>
<dbReference type="GO" id="GO:0003950">
    <property type="term" value="F:NAD+ poly-ADP-ribosyltransferase activity"/>
    <property type="evidence" value="ECO:0007669"/>
    <property type="project" value="UniProtKB-UniRule"/>
</dbReference>
<dbReference type="Gene3D" id="3.90.228.10">
    <property type="match status" value="1"/>
</dbReference>
<proteinExistence type="inferred from homology"/>
<evidence type="ECO:0000256" key="4">
    <source>
        <dbReference type="ARBA" id="ARBA00023027"/>
    </source>
</evidence>
<name>A0A493U1S4_ANAPP</name>
<dbReference type="GO" id="GO:0003676">
    <property type="term" value="F:nucleic acid binding"/>
    <property type="evidence" value="ECO:0007669"/>
    <property type="project" value="InterPro"/>
</dbReference>
<protein>
    <recommendedName>
        <fullName evidence="7">Poly [ADP-ribose] polymerase</fullName>
        <shortName evidence="7">PARP</shortName>
        <ecNumber evidence="7">2.4.2.-</ecNumber>
    </recommendedName>
</protein>
<dbReference type="InterPro" id="IPR034464">
    <property type="entry name" value="PAR10_RRM1_2"/>
</dbReference>
<evidence type="ECO:0000313" key="12">
    <source>
        <dbReference type="Proteomes" id="UP000016666"/>
    </source>
</evidence>
<dbReference type="Ensembl" id="ENSAPLT00000027505.1">
    <property type="protein sequence ID" value="ENSAPLP00000032068.1"/>
    <property type="gene ID" value="ENSAPLG00000021440.1"/>
</dbReference>
<dbReference type="Pfam" id="PF00644">
    <property type="entry name" value="PARP"/>
    <property type="match status" value="1"/>
</dbReference>
<dbReference type="PANTHER" id="PTHR14453">
    <property type="entry name" value="PARP/ZINC FINGER CCCH TYPE DOMAIN CONTAINING PROTEIN"/>
    <property type="match status" value="1"/>
</dbReference>
<dbReference type="InterPro" id="IPR004170">
    <property type="entry name" value="WWE_dom"/>
</dbReference>
<dbReference type="GO" id="GO:0003714">
    <property type="term" value="F:transcription corepressor activity"/>
    <property type="evidence" value="ECO:0007669"/>
    <property type="project" value="TreeGrafter"/>
</dbReference>
<dbReference type="GO" id="GO:0070212">
    <property type="term" value="P:protein poly-ADP-ribosylation"/>
    <property type="evidence" value="ECO:0007669"/>
    <property type="project" value="TreeGrafter"/>
</dbReference>
<dbReference type="InterPro" id="IPR035979">
    <property type="entry name" value="RBD_domain_sf"/>
</dbReference>
<dbReference type="GO" id="GO:0010629">
    <property type="term" value="P:negative regulation of gene expression"/>
    <property type="evidence" value="ECO:0007669"/>
    <property type="project" value="TreeGrafter"/>
</dbReference>
<dbReference type="InterPro" id="IPR012677">
    <property type="entry name" value="Nucleotide-bd_a/b_plait_sf"/>
</dbReference>
<feature type="domain" description="PARP catalytic" evidence="10">
    <location>
        <begin position="904"/>
        <end position="1019"/>
    </location>
</feature>
<dbReference type="SUPFAM" id="SSF54928">
    <property type="entry name" value="RNA-binding domain, RBD"/>
    <property type="match status" value="1"/>
</dbReference>
<keyword evidence="3 7" id="KW-0808">Transferase</keyword>
<feature type="domain" description="WWE" evidence="9">
    <location>
        <begin position="818"/>
        <end position="894"/>
    </location>
</feature>
<organism evidence="11 12">
    <name type="scientific">Anas platyrhynchos platyrhynchos</name>
    <name type="common">Northern mallard</name>
    <dbReference type="NCBI Taxonomy" id="8840"/>
    <lineage>
        <taxon>Eukaryota</taxon>
        <taxon>Metazoa</taxon>
        <taxon>Chordata</taxon>
        <taxon>Craniata</taxon>
        <taxon>Vertebrata</taxon>
        <taxon>Euteleostomi</taxon>
        <taxon>Archelosauria</taxon>
        <taxon>Archosauria</taxon>
        <taxon>Dinosauria</taxon>
        <taxon>Saurischia</taxon>
        <taxon>Theropoda</taxon>
        <taxon>Coelurosauria</taxon>
        <taxon>Aves</taxon>
        <taxon>Neognathae</taxon>
        <taxon>Galloanserae</taxon>
        <taxon>Anseriformes</taxon>
        <taxon>Anatidae</taxon>
        <taxon>Anatinae</taxon>
        <taxon>Anas</taxon>
    </lineage>
</organism>
<dbReference type="GeneTree" id="ENSGT00940000162035"/>
<feature type="region of interest" description="Disordered" evidence="8">
    <location>
        <begin position="544"/>
        <end position="570"/>
    </location>
</feature>
<gene>
    <name evidence="11" type="primary">PARP10</name>
</gene>
<dbReference type="GO" id="GO:0005737">
    <property type="term" value="C:cytoplasm"/>
    <property type="evidence" value="ECO:0007669"/>
    <property type="project" value="TreeGrafter"/>
</dbReference>
<comment type="subcellular location">
    <subcellularLocation>
        <location evidence="1">Nucleus</location>
    </subcellularLocation>
</comment>
<dbReference type="GO" id="GO:0005634">
    <property type="term" value="C:nucleus"/>
    <property type="evidence" value="ECO:0007669"/>
    <property type="project" value="UniProtKB-SubCell"/>
</dbReference>
<dbReference type="PROSITE" id="PS50918">
    <property type="entry name" value="WWE"/>
    <property type="match status" value="1"/>
</dbReference>
<reference evidence="12" key="1">
    <citation type="submission" date="2017-10" db="EMBL/GenBank/DDBJ databases">
        <title>A new Pekin duck reference genome.</title>
        <authorList>
            <person name="Hou Z.-C."/>
            <person name="Zhou Z.-K."/>
            <person name="Zhu F."/>
            <person name="Hou S.-S."/>
        </authorList>
    </citation>
    <scope>NUCLEOTIDE SEQUENCE [LARGE SCALE GENOMIC DNA]</scope>
</reference>
<dbReference type="InterPro" id="IPR052056">
    <property type="entry name" value="Mono-ARTD/PARP"/>
</dbReference>
<reference evidence="11" key="3">
    <citation type="submission" date="2025-09" db="UniProtKB">
        <authorList>
            <consortium name="Ensembl"/>
        </authorList>
    </citation>
    <scope>IDENTIFICATION</scope>
</reference>
<evidence type="ECO:0000256" key="6">
    <source>
        <dbReference type="ARBA" id="ARBA00024347"/>
    </source>
</evidence>
<dbReference type="EC" id="2.4.2.-" evidence="7"/>
<dbReference type="Gene3D" id="3.30.720.50">
    <property type="match status" value="1"/>
</dbReference>
<reference evidence="11" key="2">
    <citation type="submission" date="2025-08" db="UniProtKB">
        <authorList>
            <consortium name="Ensembl"/>
        </authorList>
    </citation>
    <scope>IDENTIFICATION</scope>
</reference>
<comment type="similarity">
    <text evidence="6">Belongs to the ARTD/PARP family.</text>
</comment>
<feature type="region of interest" description="Disordered" evidence="8">
    <location>
        <begin position="614"/>
        <end position="640"/>
    </location>
</feature>
<evidence type="ECO:0000256" key="1">
    <source>
        <dbReference type="ARBA" id="ARBA00004123"/>
    </source>
</evidence>
<sequence length="1019" mass="111459">MAEGVLEVGGAPPDADEDLLVLYFESRRRSGGGPVRSCQRLGPLFILTFESPQDAQSVLARAPHRLQGAELRVRPAPPWDPAGLLLGGVSPQTPPELLELYVEHVLERPPGAYSLRRAGDWALLRLHEPLDDAALAAVEERVRCRKLEGAPVAVQRLPQTDSVRVRAPGLHRDLLELYFENRRSGGGRVRAVRVLPGGRAAIVSFQEPAVAARVLQQPHQLQDSELAVSPYYEFLEPAEEPGPGDAEPAAPGHQESSTEPAELPREPSPAPPAAEPEPRLQAVTEAMAQERLALPAPTLLFLRREDVRAHLGQLLADGATPATYAVAEDEVVVTAQSPAAARTAACLLQDALSSFTMELSAREALALCSPRWHQLRERLRCCEMQLAPGSGRLQVLALRGTEQENRRQLHDFLRDAAPDETLVAMERGALRYLQRHYQDLLASIPEVSMLPMEGDDVAGFRVSGEAGRCQAAAEFLQSLLETISSQTVTLSYPGVARFLLDEGGQSILRQLESRFQCVLELGNVQWSPPDPQLELAELLPLSCRQQPQPPTLGSKHPELPDGAAGDSLPPDIDEIKALLTALRTDGTREDEEGRGSPPPALHEAALQQLEGGFGKEWDRDGVPEPPGADQEPWETSESYGTRDVLLDELESGEEDEEAQMLLAIQRSMDSTQHEDEELKRATALSLHSYREEQQAGPRPEGDEEDAGLLAALEASLEEALPAADTARVTLYASFERDVSALPRQLEQALEARLRTEQVESAGLRALPAGCRRCLALLQRRHAVRLSVSDSTATLHGFAGYTAAAARDLAVLLQRLRPAERGAPGVVAVAARWVRWDPTGTAVPYEPTVAALLEAAWQRGERQLDVLLDGRPVIVDLEQMEEYDISTASALPISRSEPPSESAWNLLGPEASGLDEEVRLMPLAEDSEEFGDTVQLFYATLEELYNKIQIVKVEKLIHPLLYKQYQLKKASMEKACRSRAVERVLFHGTTEQSSREICLHGFNRSFCGKNGERGPGGSTA</sequence>
<dbReference type="CDD" id="cd12547">
    <property type="entry name" value="RRM1_2_PAR10"/>
    <property type="match status" value="2"/>
</dbReference>
<feature type="region of interest" description="Disordered" evidence="8">
    <location>
        <begin position="236"/>
        <end position="277"/>
    </location>
</feature>
<evidence type="ECO:0000256" key="2">
    <source>
        <dbReference type="ARBA" id="ARBA00022676"/>
    </source>
</evidence>
<dbReference type="Proteomes" id="UP000016666">
    <property type="component" value="Unassembled WGS sequence"/>
</dbReference>
<keyword evidence="2 7" id="KW-0328">Glycosyltransferase</keyword>
<dbReference type="Pfam" id="PF02825">
    <property type="entry name" value="WWE"/>
    <property type="match status" value="1"/>
</dbReference>
<dbReference type="InterPro" id="IPR037197">
    <property type="entry name" value="WWE_dom_sf"/>
</dbReference>
<evidence type="ECO:0000259" key="10">
    <source>
        <dbReference type="PROSITE" id="PS51059"/>
    </source>
</evidence>
<dbReference type="Gene3D" id="3.30.70.330">
    <property type="match status" value="2"/>
</dbReference>
<feature type="compositionally biased region" description="Pro residues" evidence="8">
    <location>
        <begin position="266"/>
        <end position="275"/>
    </location>
</feature>
<dbReference type="AlphaFoldDB" id="A0A493U1S4"/>
<dbReference type="PROSITE" id="PS51059">
    <property type="entry name" value="PARP_CATALYTIC"/>
    <property type="match status" value="1"/>
</dbReference>
<dbReference type="SUPFAM" id="SSF56399">
    <property type="entry name" value="ADP-ribosylation"/>
    <property type="match status" value="1"/>
</dbReference>
<dbReference type="GO" id="GO:1990404">
    <property type="term" value="F:NAD+-protein mono-ADP-ribosyltransferase activity"/>
    <property type="evidence" value="ECO:0007669"/>
    <property type="project" value="TreeGrafter"/>
</dbReference>
<evidence type="ECO:0000256" key="3">
    <source>
        <dbReference type="ARBA" id="ARBA00022679"/>
    </source>
</evidence>
<dbReference type="PANTHER" id="PTHR14453:SF94">
    <property type="entry name" value="PROTEIN MONO-ADP-RIBOSYLTRANSFERASE PARP10"/>
    <property type="match status" value="1"/>
</dbReference>
<accession>A0A493U1S4</accession>
<dbReference type="SUPFAM" id="SSF117839">
    <property type="entry name" value="WWE domain"/>
    <property type="match status" value="1"/>
</dbReference>
<evidence type="ECO:0000313" key="11">
    <source>
        <dbReference type="Ensembl" id="ENSAPLP00000032068.1"/>
    </source>
</evidence>
<keyword evidence="4 7" id="KW-0520">NAD</keyword>
<keyword evidence="5" id="KW-0539">Nucleus</keyword>
<evidence type="ECO:0000259" key="9">
    <source>
        <dbReference type="PROSITE" id="PS50918"/>
    </source>
</evidence>
<evidence type="ECO:0000256" key="8">
    <source>
        <dbReference type="SAM" id="MobiDB-lite"/>
    </source>
</evidence>